<protein>
    <recommendedName>
        <fullName evidence="3">Glycosyl transferase family 1 domain-containing protein</fullName>
    </recommendedName>
</protein>
<dbReference type="RefSeq" id="WP_057932661.1">
    <property type="nucleotide sequence ID" value="NZ_LMZQ01000007.1"/>
</dbReference>
<dbReference type="EMBL" id="LMZQ01000007">
    <property type="protein sequence ID" value="KRT15830.1"/>
    <property type="molecule type" value="Genomic_DNA"/>
</dbReference>
<reference evidence="1 2" key="1">
    <citation type="submission" date="2015-11" db="EMBL/GenBank/DDBJ databases">
        <title>Sequence of Pedobacter ginsenosidimutans.</title>
        <authorList>
            <person name="Carson E."/>
            <person name="Keyser V."/>
            <person name="Newman J."/>
            <person name="Miller J."/>
        </authorList>
    </citation>
    <scope>NUCLEOTIDE SEQUENCE [LARGE SCALE GENOMIC DNA]</scope>
    <source>
        <strain evidence="1 2">KACC 14530</strain>
    </source>
</reference>
<keyword evidence="2" id="KW-1185">Reference proteome</keyword>
<evidence type="ECO:0000313" key="2">
    <source>
        <dbReference type="Proteomes" id="UP000051950"/>
    </source>
</evidence>
<name>A0A0T5VPQ4_9SPHI</name>
<dbReference type="AlphaFoldDB" id="A0A0T5VPQ4"/>
<gene>
    <name evidence="1" type="ORF">ASU31_12660</name>
</gene>
<sequence>MKNIYFISESTPGQGFGSYVIFYRHLIRLKQNNYKVHIVIPNYKNIFEDDSFIALQKEFTVLLVPFRKWWYPPYRFNHKLLRTFRYLLLYLGIRNYLVKNPPFFILTYFYLNYLNGFSVFLKKIFKCKLGIFLHDDKYLLAGQTEEVFVKYDLFLTQQSNIIWTVSNRLKIPNSDILKYITLPPIPEGKTVREKKLFTDKYLNPIIGFSGTLYPSYLPLLKMIAELANLFDGKLKIISSSKLDLNDYFENNRNVEIINSFKNNIDSLNFLGATCSAIFCGYPNDLDAMPWLISSFPSKFVEYSHTGLPIIITSAEGTALSDWAKSNNWELFTSDITLNGIKLLIEKIAEKNSWQRLANQTHLLAEKQFNPEIIQTAFENSFNC</sequence>
<evidence type="ECO:0008006" key="3">
    <source>
        <dbReference type="Google" id="ProtNLM"/>
    </source>
</evidence>
<proteinExistence type="predicted"/>
<dbReference type="STRING" id="687842.ASU31_12660"/>
<accession>A0A0T5VPQ4</accession>
<dbReference type="SUPFAM" id="SSF53756">
    <property type="entry name" value="UDP-Glycosyltransferase/glycogen phosphorylase"/>
    <property type="match status" value="1"/>
</dbReference>
<dbReference type="Proteomes" id="UP000051950">
    <property type="component" value="Unassembled WGS sequence"/>
</dbReference>
<organism evidence="1 2">
    <name type="scientific">Pedobacter ginsenosidimutans</name>
    <dbReference type="NCBI Taxonomy" id="687842"/>
    <lineage>
        <taxon>Bacteria</taxon>
        <taxon>Pseudomonadati</taxon>
        <taxon>Bacteroidota</taxon>
        <taxon>Sphingobacteriia</taxon>
        <taxon>Sphingobacteriales</taxon>
        <taxon>Sphingobacteriaceae</taxon>
        <taxon>Pedobacter</taxon>
    </lineage>
</organism>
<dbReference type="OrthoDB" id="742253at2"/>
<evidence type="ECO:0000313" key="1">
    <source>
        <dbReference type="EMBL" id="KRT15830.1"/>
    </source>
</evidence>
<comment type="caution">
    <text evidence="1">The sequence shown here is derived from an EMBL/GenBank/DDBJ whole genome shotgun (WGS) entry which is preliminary data.</text>
</comment>